<comment type="caution">
    <text evidence="3">The sequence shown here is derived from an EMBL/GenBank/DDBJ whole genome shotgun (WGS) entry which is preliminary data.</text>
</comment>
<dbReference type="SUPFAM" id="SSF48613">
    <property type="entry name" value="Heme oxygenase-like"/>
    <property type="match status" value="1"/>
</dbReference>
<comment type="catalytic activity">
    <reaction evidence="1">
        <text>4-amino-5-aminomethyl-2-methylpyrimidine + H2O = 4-amino-5-hydroxymethyl-2-methylpyrimidine + NH4(+)</text>
        <dbReference type="Rhea" id="RHEA:31799"/>
        <dbReference type="ChEBI" id="CHEBI:15377"/>
        <dbReference type="ChEBI" id="CHEBI:16892"/>
        <dbReference type="ChEBI" id="CHEBI:28938"/>
        <dbReference type="ChEBI" id="CHEBI:63416"/>
        <dbReference type="EC" id="3.5.99.2"/>
    </reaction>
</comment>
<feature type="domain" description="Thiaminase-2/PQQC" evidence="2">
    <location>
        <begin position="21"/>
        <end position="228"/>
    </location>
</feature>
<dbReference type="GO" id="GO:0005829">
    <property type="term" value="C:cytosol"/>
    <property type="evidence" value="ECO:0007669"/>
    <property type="project" value="TreeGrafter"/>
</dbReference>
<dbReference type="InterPro" id="IPR027574">
    <property type="entry name" value="Thiaminase_II"/>
</dbReference>
<dbReference type="Gene3D" id="1.20.910.10">
    <property type="entry name" value="Heme oxygenase-like"/>
    <property type="match status" value="1"/>
</dbReference>
<comment type="function">
    <text evidence="1">Catalyzes an amino-pyrimidine hydrolysis reaction at the C5' of the pyrimidine moiety of thiamine compounds, a reaction that is part of a thiamine salvage pathway.</text>
</comment>
<proteinExistence type="inferred from homology"/>
<evidence type="ECO:0000256" key="1">
    <source>
        <dbReference type="RuleBase" id="RU363093"/>
    </source>
</evidence>
<dbReference type="EC" id="3.5.99.2" evidence="1"/>
<dbReference type="PANTHER" id="PTHR43198">
    <property type="entry name" value="BIFUNCTIONAL TH2 PROTEIN"/>
    <property type="match status" value="1"/>
</dbReference>
<evidence type="ECO:0000259" key="2">
    <source>
        <dbReference type="Pfam" id="PF03070"/>
    </source>
</evidence>
<name>A0A2N3KXP7_9PROT</name>
<dbReference type="Proteomes" id="UP000233597">
    <property type="component" value="Unassembled WGS sequence"/>
</dbReference>
<dbReference type="NCBIfam" id="TIGR04306">
    <property type="entry name" value="salvage_TenA"/>
    <property type="match status" value="1"/>
</dbReference>
<sequence length="232" mass="26216">MPSPFIDIIPENSLFGRLRANAPDVWQSYVDHEFVRKLGNGTLPQECFRHYLIQDYLFLIQFARAYALAVYKADDLAAMRQFSQTVSAILDMEMSLHLDFCKGWGLAESDIVSQPESRATVGYTRYVLEKGHQGDIIDLHVALMPCMVGYAEIANRLMAASDTKLEGNPYRAWIEMYASEDFQNVARAEITLLDALAEKRGGEARIADLTQTFAMASRLEADFWQMGIDLAK</sequence>
<dbReference type="InterPro" id="IPR050967">
    <property type="entry name" value="Thiamine_Salvage_TenA"/>
</dbReference>
<comment type="pathway">
    <text evidence="1">Cofactor biosynthesis; thiamine diphosphate biosynthesis.</text>
</comment>
<dbReference type="GO" id="GO:0050334">
    <property type="term" value="F:thiaminase activity"/>
    <property type="evidence" value="ECO:0007669"/>
    <property type="project" value="UniProtKB-EC"/>
</dbReference>
<dbReference type="EMBL" id="NWTK01000002">
    <property type="protein sequence ID" value="PKR55256.1"/>
    <property type="molecule type" value="Genomic_DNA"/>
</dbReference>
<keyword evidence="1" id="KW-0378">Hydrolase</keyword>
<reference evidence="3 4" key="1">
    <citation type="submission" date="2017-09" db="EMBL/GenBank/DDBJ databases">
        <title>Biodiversity and function of Thalassospira species in the particle-attached aromatic-hydrocarbon-degrading consortia from the surface seawater of the South China Sea.</title>
        <authorList>
            <person name="Dong C."/>
            <person name="Liu R."/>
            <person name="Shao Z."/>
        </authorList>
    </citation>
    <scope>NUCLEOTIDE SEQUENCE [LARGE SCALE GENOMIC DNA]</scope>
    <source>
        <strain evidence="3 4">CSC1P2</strain>
    </source>
</reference>
<accession>A0A2N3KXP7</accession>
<dbReference type="InterPro" id="IPR004305">
    <property type="entry name" value="Thiaminase-2/PQQC"/>
</dbReference>
<dbReference type="GO" id="GO:0009229">
    <property type="term" value="P:thiamine diphosphate biosynthetic process"/>
    <property type="evidence" value="ECO:0007669"/>
    <property type="project" value="UniProtKB-UniPathway"/>
</dbReference>
<dbReference type="Pfam" id="PF03070">
    <property type="entry name" value="TENA_THI-4"/>
    <property type="match status" value="1"/>
</dbReference>
<protein>
    <recommendedName>
        <fullName evidence="1">Aminopyrimidine aminohydrolase</fullName>
        <ecNumber evidence="1">3.5.99.2</ecNumber>
    </recommendedName>
</protein>
<dbReference type="GO" id="GO:0009228">
    <property type="term" value="P:thiamine biosynthetic process"/>
    <property type="evidence" value="ECO:0007669"/>
    <property type="project" value="UniProtKB-KW"/>
</dbReference>
<dbReference type="AlphaFoldDB" id="A0A2N3KXP7"/>
<dbReference type="RefSeq" id="WP_101264304.1">
    <property type="nucleotide sequence ID" value="NZ_NWTK01000002.1"/>
</dbReference>
<gene>
    <name evidence="3" type="primary">tenA</name>
    <name evidence="3" type="ORF">COO20_03490</name>
</gene>
<keyword evidence="1" id="KW-0784">Thiamine biosynthesis</keyword>
<dbReference type="UniPathway" id="UPA00060"/>
<comment type="similarity">
    <text evidence="1">Belongs to the TenA family.</text>
</comment>
<comment type="catalytic activity">
    <reaction evidence="1">
        <text>thiamine + H2O = 5-(2-hydroxyethyl)-4-methylthiazole + 4-amino-5-hydroxymethyl-2-methylpyrimidine + H(+)</text>
        <dbReference type="Rhea" id="RHEA:17509"/>
        <dbReference type="ChEBI" id="CHEBI:15377"/>
        <dbReference type="ChEBI" id="CHEBI:15378"/>
        <dbReference type="ChEBI" id="CHEBI:16892"/>
        <dbReference type="ChEBI" id="CHEBI:17957"/>
        <dbReference type="ChEBI" id="CHEBI:18385"/>
        <dbReference type="EC" id="3.5.99.2"/>
    </reaction>
</comment>
<organism evidence="3 4">
    <name type="scientific">Thalassospira marina</name>
    <dbReference type="NCBI Taxonomy" id="2048283"/>
    <lineage>
        <taxon>Bacteria</taxon>
        <taxon>Pseudomonadati</taxon>
        <taxon>Pseudomonadota</taxon>
        <taxon>Alphaproteobacteria</taxon>
        <taxon>Rhodospirillales</taxon>
        <taxon>Thalassospiraceae</taxon>
        <taxon>Thalassospira</taxon>
    </lineage>
</organism>
<dbReference type="CDD" id="cd19367">
    <property type="entry name" value="TenA_C_ScTHI20-like"/>
    <property type="match status" value="1"/>
</dbReference>
<evidence type="ECO:0000313" key="3">
    <source>
        <dbReference type="EMBL" id="PKR55256.1"/>
    </source>
</evidence>
<dbReference type="PANTHER" id="PTHR43198:SF2">
    <property type="entry name" value="SI:CH1073-67J19.1-RELATED"/>
    <property type="match status" value="1"/>
</dbReference>
<evidence type="ECO:0000313" key="4">
    <source>
        <dbReference type="Proteomes" id="UP000233597"/>
    </source>
</evidence>
<dbReference type="OrthoDB" id="34166at2"/>
<dbReference type="InterPro" id="IPR016084">
    <property type="entry name" value="Haem_Oase-like_multi-hlx"/>
</dbReference>